<dbReference type="Pfam" id="PF02801">
    <property type="entry name" value="Ketoacyl-synt_C"/>
    <property type="match status" value="1"/>
</dbReference>
<dbReference type="GO" id="GO:0004315">
    <property type="term" value="F:3-oxoacyl-[acyl-carrier-protein] synthase activity"/>
    <property type="evidence" value="ECO:0007669"/>
    <property type="project" value="TreeGrafter"/>
</dbReference>
<evidence type="ECO:0000256" key="2">
    <source>
        <dbReference type="ARBA" id="ARBA00008467"/>
    </source>
</evidence>
<keyword evidence="3 4" id="KW-0808">Transferase</keyword>
<dbReference type="PANTHER" id="PTHR11712:SF336">
    <property type="entry name" value="3-OXOACYL-[ACYL-CARRIER-PROTEIN] SYNTHASE, MITOCHONDRIAL"/>
    <property type="match status" value="1"/>
</dbReference>
<dbReference type="Pfam" id="PF00109">
    <property type="entry name" value="ketoacyl-synt"/>
    <property type="match status" value="1"/>
</dbReference>
<dbReference type="EMBL" id="CAMAPD010000030">
    <property type="protein sequence ID" value="CAH9068045.1"/>
    <property type="molecule type" value="Genomic_DNA"/>
</dbReference>
<evidence type="ECO:0000313" key="8">
    <source>
        <dbReference type="Proteomes" id="UP001152467"/>
    </source>
</evidence>
<dbReference type="NCBIfam" id="NF005490">
    <property type="entry name" value="PRK07103.1"/>
    <property type="match status" value="1"/>
</dbReference>
<dbReference type="PANTHER" id="PTHR11712">
    <property type="entry name" value="POLYKETIDE SYNTHASE-RELATED"/>
    <property type="match status" value="1"/>
</dbReference>
<reference evidence="6 9" key="1">
    <citation type="submission" date="2022-07" db="EMBL/GenBank/DDBJ databases">
        <authorList>
            <person name="Criscuolo A."/>
        </authorList>
    </citation>
    <scope>NUCLEOTIDE SEQUENCE</scope>
    <source>
        <strain evidence="9">CIP 111951</strain>
        <strain evidence="6">CIP111854</strain>
        <strain evidence="7">CIP111951</strain>
    </source>
</reference>
<gene>
    <name evidence="6" type="primary">pksF</name>
    <name evidence="6" type="ORF">PSECIP111854_03978</name>
    <name evidence="7" type="ORF">PSECIP111951_03990</name>
</gene>
<organism evidence="6 8">
    <name type="scientific">Pseudoalteromonas holothuriae</name>
    <dbReference type="NCBI Taxonomy" id="2963714"/>
    <lineage>
        <taxon>Bacteria</taxon>
        <taxon>Pseudomonadati</taxon>
        <taxon>Pseudomonadota</taxon>
        <taxon>Gammaproteobacteria</taxon>
        <taxon>Alteromonadales</taxon>
        <taxon>Pseudoalteromonadaceae</taxon>
        <taxon>Pseudoalteromonas</taxon>
    </lineage>
</organism>
<dbReference type="EC" id="4.1.1.87" evidence="6"/>
<dbReference type="InterPro" id="IPR000794">
    <property type="entry name" value="Beta-ketoacyl_synthase"/>
</dbReference>
<evidence type="ECO:0000256" key="3">
    <source>
        <dbReference type="ARBA" id="ARBA00022679"/>
    </source>
</evidence>
<dbReference type="AlphaFoldDB" id="A0A9W4R3R4"/>
<accession>A0A9W4R3R4</accession>
<dbReference type="RefSeq" id="WP_261595306.1">
    <property type="nucleotide sequence ID" value="NZ_CAMAPC010000027.1"/>
</dbReference>
<dbReference type="GO" id="GO:0006633">
    <property type="term" value="P:fatty acid biosynthetic process"/>
    <property type="evidence" value="ECO:0007669"/>
    <property type="project" value="TreeGrafter"/>
</dbReference>
<dbReference type="SMART" id="SM00825">
    <property type="entry name" value="PKS_KS"/>
    <property type="match status" value="1"/>
</dbReference>
<proteinExistence type="inferred from homology"/>
<dbReference type="InterPro" id="IPR014030">
    <property type="entry name" value="Ketoacyl_synth_N"/>
</dbReference>
<evidence type="ECO:0000256" key="1">
    <source>
        <dbReference type="ARBA" id="ARBA00005194"/>
    </source>
</evidence>
<dbReference type="PROSITE" id="PS52004">
    <property type="entry name" value="KS3_2"/>
    <property type="match status" value="1"/>
</dbReference>
<comment type="pathway">
    <text evidence="1">Lipid metabolism; fatty acid biosynthesis.</text>
</comment>
<dbReference type="Gene3D" id="3.40.47.10">
    <property type="match status" value="2"/>
</dbReference>
<dbReference type="CDD" id="cd00834">
    <property type="entry name" value="KAS_I_II"/>
    <property type="match status" value="1"/>
</dbReference>
<keyword evidence="6" id="KW-0456">Lyase</keyword>
<dbReference type="EMBL" id="CAMAPC010000027">
    <property type="protein sequence ID" value="CAH9066875.1"/>
    <property type="molecule type" value="Genomic_DNA"/>
</dbReference>
<dbReference type="InterPro" id="IPR020841">
    <property type="entry name" value="PKS_Beta-ketoAc_synthase_dom"/>
</dbReference>
<dbReference type="SUPFAM" id="SSF53901">
    <property type="entry name" value="Thiolase-like"/>
    <property type="match status" value="2"/>
</dbReference>
<evidence type="ECO:0000313" key="9">
    <source>
        <dbReference type="Proteomes" id="UP001152485"/>
    </source>
</evidence>
<dbReference type="GO" id="GO:0005829">
    <property type="term" value="C:cytosol"/>
    <property type="evidence" value="ECO:0007669"/>
    <property type="project" value="TreeGrafter"/>
</dbReference>
<evidence type="ECO:0000313" key="6">
    <source>
        <dbReference type="EMBL" id="CAH9066875.1"/>
    </source>
</evidence>
<dbReference type="Proteomes" id="UP001152467">
    <property type="component" value="Unassembled WGS sequence"/>
</dbReference>
<feature type="domain" description="Ketosynthase family 3 (KS3)" evidence="5">
    <location>
        <begin position="7"/>
        <end position="408"/>
    </location>
</feature>
<comment type="similarity">
    <text evidence="2 4">Belongs to the thiolase-like superfamily. Beta-ketoacyl-ACP synthases family.</text>
</comment>
<keyword evidence="8" id="KW-1185">Reference proteome</keyword>
<evidence type="ECO:0000256" key="4">
    <source>
        <dbReference type="RuleBase" id="RU003694"/>
    </source>
</evidence>
<dbReference type="InterPro" id="IPR014031">
    <property type="entry name" value="Ketoacyl_synth_C"/>
</dbReference>
<evidence type="ECO:0000313" key="7">
    <source>
        <dbReference type="EMBL" id="CAH9068045.1"/>
    </source>
</evidence>
<protein>
    <submittedName>
        <fullName evidence="6">Polyketide biosynthesis malonyl-ACP decarboxylase PksF</fullName>
        <ecNumber evidence="6">4.1.1.87</ecNumber>
    </submittedName>
</protein>
<dbReference type="GO" id="GO:0016829">
    <property type="term" value="F:lyase activity"/>
    <property type="evidence" value="ECO:0007669"/>
    <property type="project" value="UniProtKB-KW"/>
</dbReference>
<comment type="caution">
    <text evidence="6">The sequence shown here is derived from an EMBL/GenBank/DDBJ whole genome shotgun (WGS) entry which is preliminary data.</text>
</comment>
<dbReference type="Proteomes" id="UP001152485">
    <property type="component" value="Unassembled WGS sequence"/>
</dbReference>
<dbReference type="InterPro" id="IPR016039">
    <property type="entry name" value="Thiolase-like"/>
</dbReference>
<sequence length="409" mass="43461">MVISGKREEIVVSGIGITSSVGIGKREFSDALLKGKSNFGMLNREGRQHEGKSFVGAEIGQLPELPNFPMRFARTCSLSTLCALNAINEAWHEAKLADQDPKRIGLFIGGSNFQARHLMTLQAQASDPSFINPNYGLSVFDTDLGGVCTEYFGISGMSCTVGGASASGQLVILHAINAILAGQVDTCIVLGALTDLSYWELQAFQSLGAMASEGDVEHPHLACRPFDAATKGFVFGESSGALVIERASTAQFRGSLPYVVIKGIETVSDGHRNPDPSFEGECAVIKKLLKNTGLSASQINYVNPHGTGSKVGDAVELAALAHCGLRHASINTTKSITGHGLTAAGMIELIATILQMKQGQLHPSLNLESPIDEDFNWVRTQAQNHKVDYAINMSIGFGGVNTALCLQNI</sequence>
<evidence type="ECO:0000259" key="5">
    <source>
        <dbReference type="PROSITE" id="PS52004"/>
    </source>
</evidence>
<name>A0A9W4R3R4_9GAMM</name>